<evidence type="ECO:0000313" key="2">
    <source>
        <dbReference type="Proteomes" id="UP000270094"/>
    </source>
</evidence>
<dbReference type="SUPFAM" id="SSF55486">
    <property type="entry name" value="Metalloproteases ('zincins'), catalytic domain"/>
    <property type="match status" value="1"/>
</dbReference>
<proteinExistence type="predicted"/>
<feature type="non-terminal residue" evidence="1">
    <location>
        <position position="137"/>
    </location>
</feature>
<sequence>MAVTVSGTEEFERFAHSRVMSPCSIKSIEKKLNLGAFHDGNPGAADCPSEANFLMAVTVSGTEEFERFAHSRVMSPCSIKSIEKKLKTPSAKCLWKSKKDLHKMSKKSSNGESMTPLPGEMIGLRQQCQIAFSPHYG</sequence>
<accession>A0A3P7K1D3</accession>
<organism evidence="1 2">
    <name type="scientific">Strongylus vulgaris</name>
    <name type="common">Blood worm</name>
    <dbReference type="NCBI Taxonomy" id="40348"/>
    <lineage>
        <taxon>Eukaryota</taxon>
        <taxon>Metazoa</taxon>
        <taxon>Ecdysozoa</taxon>
        <taxon>Nematoda</taxon>
        <taxon>Chromadorea</taxon>
        <taxon>Rhabditida</taxon>
        <taxon>Rhabditina</taxon>
        <taxon>Rhabditomorpha</taxon>
        <taxon>Strongyloidea</taxon>
        <taxon>Strongylidae</taxon>
        <taxon>Strongylus</taxon>
    </lineage>
</organism>
<dbReference type="OrthoDB" id="10035764at2759"/>
<reference evidence="1 2" key="1">
    <citation type="submission" date="2018-11" db="EMBL/GenBank/DDBJ databases">
        <authorList>
            <consortium name="Pathogen Informatics"/>
        </authorList>
    </citation>
    <scope>NUCLEOTIDE SEQUENCE [LARGE SCALE GENOMIC DNA]</scope>
</reference>
<dbReference type="Proteomes" id="UP000270094">
    <property type="component" value="Unassembled WGS sequence"/>
</dbReference>
<dbReference type="EMBL" id="UYYB01136031">
    <property type="protein sequence ID" value="VDM85084.1"/>
    <property type="molecule type" value="Genomic_DNA"/>
</dbReference>
<dbReference type="Gene3D" id="3.40.390.10">
    <property type="entry name" value="Collagenase (Catalytic Domain)"/>
    <property type="match status" value="1"/>
</dbReference>
<protein>
    <submittedName>
        <fullName evidence="1">Uncharacterized protein</fullName>
    </submittedName>
</protein>
<keyword evidence="2" id="KW-1185">Reference proteome</keyword>
<dbReference type="AlphaFoldDB" id="A0A3P7K1D3"/>
<gene>
    <name evidence="1" type="ORF">SVUK_LOCUS20082</name>
</gene>
<dbReference type="InterPro" id="IPR024079">
    <property type="entry name" value="MetalloPept_cat_dom_sf"/>
</dbReference>
<name>A0A3P7K1D3_STRVU</name>
<evidence type="ECO:0000313" key="1">
    <source>
        <dbReference type="EMBL" id="VDM85084.1"/>
    </source>
</evidence>
<dbReference type="GO" id="GO:0008237">
    <property type="term" value="F:metallopeptidase activity"/>
    <property type="evidence" value="ECO:0007669"/>
    <property type="project" value="InterPro"/>
</dbReference>